<organism evidence="3 4">
    <name type="scientific">Larkinella rosea</name>
    <dbReference type="NCBI Taxonomy" id="2025312"/>
    <lineage>
        <taxon>Bacteria</taxon>
        <taxon>Pseudomonadati</taxon>
        <taxon>Bacteroidota</taxon>
        <taxon>Cytophagia</taxon>
        <taxon>Cytophagales</taxon>
        <taxon>Spirosomataceae</taxon>
        <taxon>Larkinella</taxon>
    </lineage>
</organism>
<accession>A0A3P1BGA8</accession>
<evidence type="ECO:0000313" key="3">
    <source>
        <dbReference type="EMBL" id="RRA99842.1"/>
    </source>
</evidence>
<keyword evidence="4" id="KW-1185">Reference proteome</keyword>
<dbReference type="InterPro" id="IPR011044">
    <property type="entry name" value="Quino_amine_DH_bsu"/>
</dbReference>
<comment type="caution">
    <text evidence="3">The sequence shown here is derived from an EMBL/GenBank/DDBJ whole genome shotgun (WGS) entry which is preliminary data.</text>
</comment>
<dbReference type="InterPro" id="IPR025507">
    <property type="entry name" value="DUF4394"/>
</dbReference>
<protein>
    <submittedName>
        <fullName evidence="3">DUF4394 domain-containing protein</fullName>
    </submittedName>
</protein>
<name>A0A3P1BGA8_9BACT</name>
<feature type="domain" description="DUF4394" evidence="2">
    <location>
        <begin position="312"/>
        <end position="505"/>
    </location>
</feature>
<keyword evidence="1" id="KW-0732">Signal</keyword>
<dbReference type="EMBL" id="RQJO01000011">
    <property type="protein sequence ID" value="RRA99842.1"/>
    <property type="molecule type" value="Genomic_DNA"/>
</dbReference>
<evidence type="ECO:0000313" key="4">
    <source>
        <dbReference type="Proteomes" id="UP000271925"/>
    </source>
</evidence>
<dbReference type="AlphaFoldDB" id="A0A3P1BGA8"/>
<reference evidence="3 4" key="1">
    <citation type="submission" date="2018-11" db="EMBL/GenBank/DDBJ databases">
        <authorList>
            <person name="Zhou Z."/>
            <person name="Wang G."/>
        </authorList>
    </citation>
    <scope>NUCLEOTIDE SEQUENCE [LARGE SCALE GENOMIC DNA]</scope>
    <source>
        <strain evidence="3 4">KCTC52004</strain>
    </source>
</reference>
<dbReference type="PROSITE" id="PS51257">
    <property type="entry name" value="PROKAR_LIPOPROTEIN"/>
    <property type="match status" value="1"/>
</dbReference>
<dbReference type="Proteomes" id="UP000271925">
    <property type="component" value="Unassembled WGS sequence"/>
</dbReference>
<dbReference type="Pfam" id="PF14339">
    <property type="entry name" value="DUF4394"/>
    <property type="match status" value="2"/>
</dbReference>
<dbReference type="SUPFAM" id="SSF50969">
    <property type="entry name" value="YVTN repeat-like/Quinoprotein amine dehydrogenase"/>
    <property type="match status" value="1"/>
</dbReference>
<evidence type="ECO:0000259" key="2">
    <source>
        <dbReference type="Pfam" id="PF14339"/>
    </source>
</evidence>
<evidence type="ECO:0000256" key="1">
    <source>
        <dbReference type="SAM" id="SignalP"/>
    </source>
</evidence>
<feature type="domain" description="DUF4394" evidence="2">
    <location>
        <begin position="55"/>
        <end position="281"/>
    </location>
</feature>
<gene>
    <name evidence="3" type="ORF">EHT25_24730</name>
</gene>
<feature type="chain" id="PRO_5018161499" evidence="1">
    <location>
        <begin position="26"/>
        <end position="529"/>
    </location>
</feature>
<sequence length="529" mass="57884">MKMIHTIPFRTLCVSLLLIALQACEDHRAPVNPTSFPDLPGSFFYILTENNLIHELNIKNPKNILNTLQIETRVPGEKIVAIDFRPATGQLYALSNDQSMYSVNVGVTRFARSYPVNRKTEVEADMKARTVAFDFNPVTDRFRLITSKGENVQLDPETGWLDKDNGNPKGLATPNVAAVAYANNYSGATQSTLYGIDPVDDKLVRYENADAGTVQTVGALGLDIAEVGGFDISPKTRFEREFGVAAVRFGNSWEFDYVDLTTGKLQKLGNGPENTKIIDIAIPTPVAYAVTKENKLLSLNPAGSVDEEGDIREKTMTGLPQGVSLLGLDFSAEPFPKLYALATNSRIYEINPGTGKATESCRLNLTLNLTGDPGFGVDFDPYTNLLRVVTTNNFQFSIHVGTGQVTDLNPLTFNGQAKGLTGLAFTNSQVELTRPEDAVLYGMDGKSLYRKDLTTNALTKVVDFMDTFDNVNGFDIGGYQEMGYAVMTYNGAYKLYKIDLTTGEMGGSSLAYKNISGFTLGYNIINKNP</sequence>
<proteinExistence type="predicted"/>
<feature type="signal peptide" evidence="1">
    <location>
        <begin position="1"/>
        <end position="25"/>
    </location>
</feature>
<dbReference type="RefSeq" id="WP_124877874.1">
    <property type="nucleotide sequence ID" value="NZ_RQJO01000011.1"/>
</dbReference>
<dbReference type="OrthoDB" id="907874at2"/>